<evidence type="ECO:0000259" key="2">
    <source>
        <dbReference type="Pfam" id="PF14317"/>
    </source>
</evidence>
<dbReference type="AlphaFoldDB" id="A0A1C7EDV3"/>
<dbReference type="Pfam" id="PF14317">
    <property type="entry name" value="YcxB"/>
    <property type="match status" value="1"/>
</dbReference>
<dbReference type="KEGG" id="ppla:BBI15_16020"/>
<accession>A0A1C7EDV3</accession>
<evidence type="ECO:0000256" key="1">
    <source>
        <dbReference type="SAM" id="Phobius"/>
    </source>
</evidence>
<dbReference type="InterPro" id="IPR025588">
    <property type="entry name" value="YcxB-like_C"/>
</dbReference>
<gene>
    <name evidence="3" type="ORF">BBI15_16020</name>
</gene>
<keyword evidence="1" id="KW-1133">Transmembrane helix</keyword>
<dbReference type="OrthoDB" id="339559at2"/>
<feature type="transmembrane region" description="Helical" evidence="1">
    <location>
        <begin position="32"/>
        <end position="49"/>
    </location>
</feature>
<evidence type="ECO:0000313" key="3">
    <source>
        <dbReference type="EMBL" id="ANU21577.1"/>
    </source>
</evidence>
<feature type="domain" description="YcxB-like C-terminal" evidence="2">
    <location>
        <begin position="107"/>
        <end position="158"/>
    </location>
</feature>
<organism evidence="3 4">
    <name type="scientific">Planococcus plakortidis</name>
    <dbReference type="NCBI Taxonomy" id="1038856"/>
    <lineage>
        <taxon>Bacteria</taxon>
        <taxon>Bacillati</taxon>
        <taxon>Bacillota</taxon>
        <taxon>Bacilli</taxon>
        <taxon>Bacillales</taxon>
        <taxon>Caryophanaceae</taxon>
        <taxon>Planococcus</taxon>
    </lineage>
</organism>
<keyword evidence="4" id="KW-1185">Reference proteome</keyword>
<feature type="transmembrane region" description="Helical" evidence="1">
    <location>
        <begin position="55"/>
        <end position="81"/>
    </location>
</feature>
<keyword evidence="1" id="KW-0472">Membrane</keyword>
<name>A0A1C7EDV3_9BACL</name>
<reference evidence="3" key="1">
    <citation type="submission" date="2016-10" db="EMBL/GenBank/DDBJ databases">
        <authorList>
            <person name="See-Too W.S."/>
        </authorList>
    </citation>
    <scope>NUCLEOTIDE SEQUENCE [LARGE SCALE GENOMIC DNA]</scope>
    <source>
        <strain evidence="3">DSM 23997</strain>
    </source>
</reference>
<sequence length="175" mass="20209">MQEFSYELKEQQYVAFNLYHSKHSQAVKRSLAIQRFVVPIVYLMMPFVMGPIFDWSIWGLMIPFVMFAILWIVFFPPYFYWNIKRISRKMIREGKNEGLLGVHKLLIDSQGIREVTKNGEAQVHWSGIEKYGEDADNLYLYNSAMSALIVPKQAVPELDLLLELLAEKVSATAGG</sequence>
<keyword evidence="1" id="KW-0812">Transmembrane</keyword>
<dbReference type="RefSeq" id="WP_068872472.1">
    <property type="nucleotide sequence ID" value="NZ_CP016539.2"/>
</dbReference>
<dbReference type="Proteomes" id="UP000092650">
    <property type="component" value="Chromosome"/>
</dbReference>
<protein>
    <recommendedName>
        <fullName evidence="2">YcxB-like C-terminal domain-containing protein</fullName>
    </recommendedName>
</protein>
<proteinExistence type="predicted"/>
<evidence type="ECO:0000313" key="4">
    <source>
        <dbReference type="Proteomes" id="UP000092650"/>
    </source>
</evidence>
<dbReference type="EMBL" id="CP016539">
    <property type="protein sequence ID" value="ANU21577.1"/>
    <property type="molecule type" value="Genomic_DNA"/>
</dbReference>